<sequence length="348" mass="38411">MDVPEIAIPPRGRKVIPITDPTTGEVINARDVEQAEAAAVPLPETCCSSPHSDMETTGSNYTQVLDSLPPLSFGSQPSTPSNGVLLPAFAGQSLYQAPLPHFVGQHSPSAALPPLAGQQYYSIPSIPCFGQYSYGPPILQFPNQPVPIAPYPGIQPQVVHYTTQINMTPGSELAVFNDWNSPYAGGEYSPFQTMPSHPELQNRLICENNRLVQDAQNRDAQLRQLLTGPHPMHPHGSHVPAANQCGFSERWVARRRAPTQSPWTFKNEWERQQWQAHCERVRCEANTYLHAIGRDLDQERLARLELQRSFEDDDEHLELEVFAVPCDGNEGLVPNGATKSGRPIVASC</sequence>
<proteinExistence type="predicted"/>
<evidence type="ECO:0000313" key="2">
    <source>
        <dbReference type="Proteomes" id="UP000799640"/>
    </source>
</evidence>
<gene>
    <name evidence="1" type="ORF">EJ06DRAFT_269209</name>
</gene>
<dbReference type="AlphaFoldDB" id="A0A6G1HHW7"/>
<dbReference type="EMBL" id="ML996713">
    <property type="protein sequence ID" value="KAF2395600.1"/>
    <property type="molecule type" value="Genomic_DNA"/>
</dbReference>
<protein>
    <submittedName>
        <fullName evidence="1">Uncharacterized protein</fullName>
    </submittedName>
</protein>
<dbReference type="Proteomes" id="UP000799640">
    <property type="component" value="Unassembled WGS sequence"/>
</dbReference>
<evidence type="ECO:0000313" key="1">
    <source>
        <dbReference type="EMBL" id="KAF2395600.1"/>
    </source>
</evidence>
<name>A0A6G1HHW7_9PEZI</name>
<organism evidence="1 2">
    <name type="scientific">Trichodelitschia bisporula</name>
    <dbReference type="NCBI Taxonomy" id="703511"/>
    <lineage>
        <taxon>Eukaryota</taxon>
        <taxon>Fungi</taxon>
        <taxon>Dikarya</taxon>
        <taxon>Ascomycota</taxon>
        <taxon>Pezizomycotina</taxon>
        <taxon>Dothideomycetes</taxon>
        <taxon>Dothideomycetes incertae sedis</taxon>
        <taxon>Phaeotrichales</taxon>
        <taxon>Phaeotrichaceae</taxon>
        <taxon>Trichodelitschia</taxon>
    </lineage>
</organism>
<reference evidence="1" key="1">
    <citation type="journal article" date="2020" name="Stud. Mycol.">
        <title>101 Dothideomycetes genomes: a test case for predicting lifestyles and emergence of pathogens.</title>
        <authorList>
            <person name="Haridas S."/>
            <person name="Albert R."/>
            <person name="Binder M."/>
            <person name="Bloem J."/>
            <person name="Labutti K."/>
            <person name="Salamov A."/>
            <person name="Andreopoulos B."/>
            <person name="Baker S."/>
            <person name="Barry K."/>
            <person name="Bills G."/>
            <person name="Bluhm B."/>
            <person name="Cannon C."/>
            <person name="Castanera R."/>
            <person name="Culley D."/>
            <person name="Daum C."/>
            <person name="Ezra D."/>
            <person name="Gonzalez J."/>
            <person name="Henrissat B."/>
            <person name="Kuo A."/>
            <person name="Liang C."/>
            <person name="Lipzen A."/>
            <person name="Lutzoni F."/>
            <person name="Magnuson J."/>
            <person name="Mondo S."/>
            <person name="Nolan M."/>
            <person name="Ohm R."/>
            <person name="Pangilinan J."/>
            <person name="Park H.-J."/>
            <person name="Ramirez L."/>
            <person name="Alfaro M."/>
            <person name="Sun H."/>
            <person name="Tritt A."/>
            <person name="Yoshinaga Y."/>
            <person name="Zwiers L.-H."/>
            <person name="Turgeon B."/>
            <person name="Goodwin S."/>
            <person name="Spatafora J."/>
            <person name="Crous P."/>
            <person name="Grigoriev I."/>
        </authorList>
    </citation>
    <scope>NUCLEOTIDE SEQUENCE</scope>
    <source>
        <strain evidence="1">CBS 262.69</strain>
    </source>
</reference>
<keyword evidence="2" id="KW-1185">Reference proteome</keyword>
<accession>A0A6G1HHW7</accession>